<dbReference type="Pfam" id="PF01263">
    <property type="entry name" value="Aldose_epim"/>
    <property type="match status" value="1"/>
</dbReference>
<feature type="active site" description="Proton donor" evidence="6">
    <location>
        <position position="200"/>
    </location>
</feature>
<comment type="caution">
    <text evidence="9">The sequence shown here is derived from an EMBL/GenBank/DDBJ whole genome shotgun (WGS) entry which is preliminary data.</text>
</comment>
<feature type="binding site" evidence="7">
    <location>
        <position position="266"/>
    </location>
    <ligand>
        <name>beta-D-galactose</name>
        <dbReference type="ChEBI" id="CHEBI:27667"/>
    </ligand>
</feature>
<dbReference type="GO" id="GO:0030246">
    <property type="term" value="F:carbohydrate binding"/>
    <property type="evidence" value="ECO:0007669"/>
    <property type="project" value="InterPro"/>
</dbReference>
<evidence type="ECO:0000256" key="3">
    <source>
        <dbReference type="ARBA" id="ARBA00023235"/>
    </source>
</evidence>
<feature type="binding site" evidence="8">
    <location>
        <begin position="200"/>
        <end position="202"/>
    </location>
    <ligand>
        <name>beta-D-galactose</name>
        <dbReference type="ChEBI" id="CHEBI:27667"/>
    </ligand>
</feature>
<evidence type="ECO:0000256" key="5">
    <source>
        <dbReference type="PIRNR" id="PIRNR005096"/>
    </source>
</evidence>
<name>A0AAE0ETB5_9CHLO</name>
<dbReference type="PANTHER" id="PTHR10091:SF0">
    <property type="entry name" value="GALACTOSE MUTAROTASE"/>
    <property type="match status" value="1"/>
</dbReference>
<evidence type="ECO:0000256" key="8">
    <source>
        <dbReference type="PIRSR" id="PIRSR005096-3"/>
    </source>
</evidence>
<feature type="active site" description="Proton acceptor" evidence="6">
    <location>
        <position position="351"/>
    </location>
</feature>
<dbReference type="AlphaFoldDB" id="A0AAE0ETB5"/>
<evidence type="ECO:0000313" key="9">
    <source>
        <dbReference type="EMBL" id="KAK3238165.1"/>
    </source>
</evidence>
<keyword evidence="10" id="KW-1185">Reference proteome</keyword>
<dbReference type="InterPro" id="IPR008183">
    <property type="entry name" value="Aldose_1/G6P_1-epimerase"/>
</dbReference>
<dbReference type="InterPro" id="IPR047215">
    <property type="entry name" value="Galactose_mutarotase-like"/>
</dbReference>
<dbReference type="EMBL" id="LGRX02034312">
    <property type="protein sequence ID" value="KAK3238165.1"/>
    <property type="molecule type" value="Genomic_DNA"/>
</dbReference>
<dbReference type="CDD" id="cd09019">
    <property type="entry name" value="galactose_mutarotase_like"/>
    <property type="match status" value="1"/>
</dbReference>
<dbReference type="PIRSF" id="PIRSF005096">
    <property type="entry name" value="GALM"/>
    <property type="match status" value="1"/>
</dbReference>
<dbReference type="EC" id="5.1.3.3" evidence="5"/>
<evidence type="ECO:0000256" key="4">
    <source>
        <dbReference type="ARBA" id="ARBA00023277"/>
    </source>
</evidence>
<evidence type="ECO:0000313" key="10">
    <source>
        <dbReference type="Proteomes" id="UP001190700"/>
    </source>
</evidence>
<evidence type="ECO:0000256" key="1">
    <source>
        <dbReference type="ARBA" id="ARBA00005028"/>
    </source>
</evidence>
<dbReference type="GO" id="GO:0004034">
    <property type="term" value="F:aldose 1-epimerase activity"/>
    <property type="evidence" value="ECO:0007669"/>
    <property type="project" value="UniProtKB-EC"/>
</dbReference>
<dbReference type="Proteomes" id="UP001190700">
    <property type="component" value="Unassembled WGS sequence"/>
</dbReference>
<dbReference type="PANTHER" id="PTHR10091">
    <property type="entry name" value="ALDOSE-1-EPIMERASE"/>
    <property type="match status" value="1"/>
</dbReference>
<accession>A0AAE0ETB5</accession>
<reference evidence="9 10" key="1">
    <citation type="journal article" date="2015" name="Genome Biol. Evol.">
        <title>Comparative Genomics of a Bacterivorous Green Alga Reveals Evolutionary Causalities and Consequences of Phago-Mixotrophic Mode of Nutrition.</title>
        <authorList>
            <person name="Burns J.A."/>
            <person name="Paasch A."/>
            <person name="Narechania A."/>
            <person name="Kim E."/>
        </authorList>
    </citation>
    <scope>NUCLEOTIDE SEQUENCE [LARGE SCALE GENOMIC DNA]</scope>
    <source>
        <strain evidence="9 10">PLY_AMNH</strain>
    </source>
</reference>
<dbReference type="Gene3D" id="2.70.98.10">
    <property type="match status" value="1"/>
</dbReference>
<evidence type="ECO:0000256" key="6">
    <source>
        <dbReference type="PIRSR" id="PIRSR005096-1"/>
    </source>
</evidence>
<dbReference type="InterPro" id="IPR014718">
    <property type="entry name" value="GH-type_carb-bd"/>
</dbReference>
<evidence type="ECO:0000256" key="7">
    <source>
        <dbReference type="PIRSR" id="PIRSR005096-2"/>
    </source>
</evidence>
<keyword evidence="4 5" id="KW-0119">Carbohydrate metabolism</keyword>
<comment type="catalytic activity">
    <reaction evidence="5">
        <text>alpha-D-glucose = beta-D-glucose</text>
        <dbReference type="Rhea" id="RHEA:10264"/>
        <dbReference type="ChEBI" id="CHEBI:15903"/>
        <dbReference type="ChEBI" id="CHEBI:17925"/>
        <dbReference type="EC" id="5.1.3.3"/>
    </reaction>
</comment>
<comment type="pathway">
    <text evidence="1 5">Carbohydrate metabolism; hexose metabolism.</text>
</comment>
<proteinExistence type="inferred from homology"/>
<dbReference type="SUPFAM" id="SSF74650">
    <property type="entry name" value="Galactose mutarotase-like"/>
    <property type="match status" value="1"/>
</dbReference>
<gene>
    <name evidence="9" type="ORF">CYMTET_51806</name>
</gene>
<feature type="binding site" evidence="8">
    <location>
        <begin position="96"/>
        <end position="97"/>
    </location>
    <ligand>
        <name>beta-D-galactose</name>
        <dbReference type="ChEBI" id="CHEBI:27667"/>
    </ligand>
</feature>
<keyword evidence="3 5" id="KW-0413">Isomerase</keyword>
<dbReference type="GO" id="GO:0033499">
    <property type="term" value="P:galactose catabolic process via UDP-galactose, Leloir pathway"/>
    <property type="evidence" value="ECO:0007669"/>
    <property type="project" value="TreeGrafter"/>
</dbReference>
<organism evidence="9 10">
    <name type="scientific">Cymbomonas tetramitiformis</name>
    <dbReference type="NCBI Taxonomy" id="36881"/>
    <lineage>
        <taxon>Eukaryota</taxon>
        <taxon>Viridiplantae</taxon>
        <taxon>Chlorophyta</taxon>
        <taxon>Pyramimonadophyceae</taxon>
        <taxon>Pyramimonadales</taxon>
        <taxon>Pyramimonadaceae</taxon>
        <taxon>Cymbomonas</taxon>
    </lineage>
</organism>
<dbReference type="InterPro" id="IPR011013">
    <property type="entry name" value="Gal_mutarotase_sf_dom"/>
</dbReference>
<protein>
    <recommendedName>
        <fullName evidence="5">Aldose 1-epimerase</fullName>
        <ecNumber evidence="5">5.1.3.3</ecNumber>
    </recommendedName>
</protein>
<dbReference type="InterPro" id="IPR015443">
    <property type="entry name" value="Aldose_1-epimerase"/>
</dbReference>
<dbReference type="GO" id="GO:0006006">
    <property type="term" value="P:glucose metabolic process"/>
    <property type="evidence" value="ECO:0007669"/>
    <property type="project" value="TreeGrafter"/>
</dbReference>
<comment type="similarity">
    <text evidence="2 5">Belongs to the aldose epimerase family.</text>
</comment>
<sequence length="386" mass="41110">MKHSGYIAILSAGGAALAALAVYTGIVTKKRDETPFVLSGGGITVHISPFGATILKLLAPDRHGKVDDIVLGFDDLVPYKTGVSPYFGCIVGRVANRIAKATFSLGGKTYKLNANNGENTLHGGLVGFDKVWWDAEDVSEPGTPALRLTYTSRDGEEGFPGTVQATVTYAIETGSSGEASLVTKMTATTDRATPISMAQHTYWNLAGHASGPVLDHVLRIASTRYTPVDSALIPTGKLVEVKGTPFDFQHPKRIGEHLAQVEGGYDHNYVLANPAGSLPPGVGEELLPPRLAASVHDPRSGRAMDLLTDAPGVQFYSGNFLSQIKGKAANTGGGVMMTSTVYDKHHGFCLETQGFPNAINEPSFPNAVLTPGDIYDHTMIHRFYTR</sequence>
<evidence type="ECO:0000256" key="2">
    <source>
        <dbReference type="ARBA" id="ARBA00006206"/>
    </source>
</evidence>